<evidence type="ECO:0008006" key="3">
    <source>
        <dbReference type="Google" id="ProtNLM"/>
    </source>
</evidence>
<reference evidence="1 2" key="1">
    <citation type="journal article" date="2023" name="Commun. Biol.">
        <title>Genome analysis of Parmales, the sister group of diatoms, reveals the evolutionary specialization of diatoms from phago-mixotrophs to photoautotrophs.</title>
        <authorList>
            <person name="Ban H."/>
            <person name="Sato S."/>
            <person name="Yoshikawa S."/>
            <person name="Yamada K."/>
            <person name="Nakamura Y."/>
            <person name="Ichinomiya M."/>
            <person name="Sato N."/>
            <person name="Blanc-Mathieu R."/>
            <person name="Endo H."/>
            <person name="Kuwata A."/>
            <person name="Ogata H."/>
        </authorList>
    </citation>
    <scope>NUCLEOTIDE SEQUENCE [LARGE SCALE GENOMIC DNA]</scope>
</reference>
<dbReference type="Gene3D" id="3.90.70.80">
    <property type="match status" value="1"/>
</dbReference>
<protein>
    <recommendedName>
        <fullName evidence="3">OTU domain-containing protein</fullName>
    </recommendedName>
</protein>
<sequence length="140" mass="15561">TEGFDDYLSRKRRDGAFGNDPEIQAASELYNRRVLVFTEGSWPEPVNVYSSSSASAAGDEPIRLAYRDGNHFDAIVDPLLPTAGLGLGLPGLQPGLADRSQMQRARELSDAGMTDELVRRKMLMVTDEEETQREIERSIM</sequence>
<name>A0ABQ6MD86_9STRA</name>
<accession>A0ABQ6MD86</accession>
<dbReference type="InterPro" id="IPR038765">
    <property type="entry name" value="Papain-like_cys_pep_sf"/>
</dbReference>
<organism evidence="1 2">
    <name type="scientific">Tetraparma gracilis</name>
    <dbReference type="NCBI Taxonomy" id="2962635"/>
    <lineage>
        <taxon>Eukaryota</taxon>
        <taxon>Sar</taxon>
        <taxon>Stramenopiles</taxon>
        <taxon>Ochrophyta</taxon>
        <taxon>Bolidophyceae</taxon>
        <taxon>Parmales</taxon>
        <taxon>Triparmaceae</taxon>
        <taxon>Tetraparma</taxon>
    </lineage>
</organism>
<dbReference type="EMBL" id="BRYB01005389">
    <property type="protein sequence ID" value="GMI23916.1"/>
    <property type="molecule type" value="Genomic_DNA"/>
</dbReference>
<feature type="non-terminal residue" evidence="1">
    <location>
        <position position="1"/>
    </location>
</feature>
<evidence type="ECO:0000313" key="1">
    <source>
        <dbReference type="EMBL" id="GMI23916.1"/>
    </source>
</evidence>
<proteinExistence type="predicted"/>
<comment type="caution">
    <text evidence="1">The sequence shown here is derived from an EMBL/GenBank/DDBJ whole genome shotgun (WGS) entry which is preliminary data.</text>
</comment>
<dbReference type="SUPFAM" id="SSF54001">
    <property type="entry name" value="Cysteine proteinases"/>
    <property type="match status" value="1"/>
</dbReference>
<keyword evidence="2" id="KW-1185">Reference proteome</keyword>
<evidence type="ECO:0000313" key="2">
    <source>
        <dbReference type="Proteomes" id="UP001165060"/>
    </source>
</evidence>
<feature type="non-terminal residue" evidence="1">
    <location>
        <position position="140"/>
    </location>
</feature>
<dbReference type="Proteomes" id="UP001165060">
    <property type="component" value="Unassembled WGS sequence"/>
</dbReference>
<gene>
    <name evidence="1" type="ORF">TeGR_g10282</name>
</gene>